<reference evidence="1 2" key="1">
    <citation type="submission" date="2018-05" db="EMBL/GenBank/DDBJ databases">
        <title>Complete genome sequence of Megasphaera sp. AJH120T, isolated from the ceca of a chicken.</title>
        <authorList>
            <person name="Maki J."/>
            <person name="Looft T."/>
        </authorList>
    </citation>
    <scope>NUCLEOTIDE SEQUENCE [LARGE SCALE GENOMIC DNA]</scope>
    <source>
        <strain evidence="1 2">AJH120</strain>
    </source>
</reference>
<name>A0A346B2H4_9FIRM</name>
<dbReference type="AlphaFoldDB" id="A0A346B2H4"/>
<dbReference type="KEGG" id="meg:DKB62_00830"/>
<dbReference type="OrthoDB" id="1550641at2"/>
<sequence length="296" mass="33723">MKTYIVLPDVQIHNANAMSSTYTIGFPAMTAWLGAVHALQRNLSVWDPIFSDITFSKTAVVCHSCNLQVQKGYRNAIIGTANPLKKKGGAYERPPFIAEARVHVTVTLVIETSRVLPEYKERCEHAITMLLPTMKIASGDILKAGKAEIVYIDEEKDYGYKPLIAKMMPGYVLIERRDILEQEAAGSEDGLDTLLKFLRIHCHADSSSESDRTDWTYERAIPGWIIPISVGFKAISPLMQVSHQRDMTKPHRFAENIVTLGEFKMPYQFDDIDDMMWHYEYDEEQGLYICRNQKLQ</sequence>
<dbReference type="Pfam" id="PF09614">
    <property type="entry name" value="Cas_Csy2"/>
    <property type="match status" value="1"/>
</dbReference>
<accession>A0A346B2H4</accession>
<dbReference type="InterPro" id="IPR013398">
    <property type="entry name" value="CRISPR-assoc_prot_Csy2"/>
</dbReference>
<dbReference type="EMBL" id="CP029462">
    <property type="protein sequence ID" value="AXL22317.1"/>
    <property type="molecule type" value="Genomic_DNA"/>
</dbReference>
<dbReference type="NCBIfam" id="TIGR02565">
    <property type="entry name" value="cas_Csy2"/>
    <property type="match status" value="1"/>
</dbReference>
<keyword evidence="2" id="KW-1185">Reference proteome</keyword>
<evidence type="ECO:0000313" key="1">
    <source>
        <dbReference type="EMBL" id="AXL22317.1"/>
    </source>
</evidence>
<gene>
    <name evidence="1" type="primary">csy2</name>
    <name evidence="1" type="ORF">DKB62_00830</name>
</gene>
<protein>
    <submittedName>
        <fullName evidence="1">Type I-F CRISPR-associated protein Csy2</fullName>
    </submittedName>
</protein>
<organism evidence="1 2">
    <name type="scientific">Megasphaera stantonii</name>
    <dbReference type="NCBI Taxonomy" id="2144175"/>
    <lineage>
        <taxon>Bacteria</taxon>
        <taxon>Bacillati</taxon>
        <taxon>Bacillota</taxon>
        <taxon>Negativicutes</taxon>
        <taxon>Veillonellales</taxon>
        <taxon>Veillonellaceae</taxon>
        <taxon>Megasphaera</taxon>
    </lineage>
</organism>
<dbReference type="CDD" id="cd09736">
    <property type="entry name" value="Csy2_I-F"/>
    <property type="match status" value="1"/>
</dbReference>
<evidence type="ECO:0000313" key="2">
    <source>
        <dbReference type="Proteomes" id="UP000254337"/>
    </source>
</evidence>
<dbReference type="Proteomes" id="UP000254337">
    <property type="component" value="Chromosome"/>
</dbReference>
<proteinExistence type="predicted"/>